<reference evidence="1" key="1">
    <citation type="submission" date="2021-01" db="EMBL/GenBank/DDBJ databases">
        <title>Whole genome shotgun sequence of Rhizocola hellebori NBRC 109834.</title>
        <authorList>
            <person name="Komaki H."/>
            <person name="Tamura T."/>
        </authorList>
    </citation>
    <scope>NUCLEOTIDE SEQUENCE</scope>
    <source>
        <strain evidence="1">NBRC 109834</strain>
    </source>
</reference>
<dbReference type="RefSeq" id="WP_203908862.1">
    <property type="nucleotide sequence ID" value="NZ_BONY01000016.1"/>
</dbReference>
<keyword evidence="2" id="KW-1185">Reference proteome</keyword>
<dbReference type="EMBL" id="BONY01000016">
    <property type="protein sequence ID" value="GIH04989.1"/>
    <property type="molecule type" value="Genomic_DNA"/>
</dbReference>
<dbReference type="Proteomes" id="UP000612899">
    <property type="component" value="Unassembled WGS sequence"/>
</dbReference>
<protein>
    <submittedName>
        <fullName evidence="1">Uncharacterized protein</fullName>
    </submittedName>
</protein>
<proteinExistence type="predicted"/>
<organism evidence="1 2">
    <name type="scientific">Rhizocola hellebori</name>
    <dbReference type="NCBI Taxonomy" id="1392758"/>
    <lineage>
        <taxon>Bacteria</taxon>
        <taxon>Bacillati</taxon>
        <taxon>Actinomycetota</taxon>
        <taxon>Actinomycetes</taxon>
        <taxon>Micromonosporales</taxon>
        <taxon>Micromonosporaceae</taxon>
        <taxon>Rhizocola</taxon>
    </lineage>
</organism>
<dbReference type="AlphaFoldDB" id="A0A8J3VF20"/>
<accession>A0A8J3VF20</accession>
<name>A0A8J3VF20_9ACTN</name>
<evidence type="ECO:0000313" key="2">
    <source>
        <dbReference type="Proteomes" id="UP000612899"/>
    </source>
</evidence>
<comment type="caution">
    <text evidence="1">The sequence shown here is derived from an EMBL/GenBank/DDBJ whole genome shotgun (WGS) entry which is preliminary data.</text>
</comment>
<gene>
    <name evidence="1" type="ORF">Rhe02_30560</name>
</gene>
<evidence type="ECO:0000313" key="1">
    <source>
        <dbReference type="EMBL" id="GIH04989.1"/>
    </source>
</evidence>
<sequence>MDHAKIARTLAASRIPGTARVAWSQGLFRVRHALDREGRPLLLCRTGGSLDLALAPSDVAVVLTVAGEAGRVWISGWTQALDGLSARAAALEFALANPLSDLLDVGRGFCLHRVDVAEVRLEHGCALTDVDIDDYVSAVSEPVT</sequence>